<sequence length="172" mass="18645">MPGNVDVPSWVTLTADEQLIWSDHPSLRSAWGTVVTGLIVIGLGLGGIILSSDVLRIISIAPVGIGFVMIAITYFRHQSIQYVLTSEEVYKKTGILSRNVINIRLDRIQNTSYSQSLPERFLSYGSIRVDTAGTGGTDLTLVNVPNPEHVNGLITEQLDSVGAQPEEQAQNA</sequence>
<dbReference type="EMBL" id="JBHTAX010000001">
    <property type="protein sequence ID" value="MFC7190602.1"/>
    <property type="molecule type" value="Genomic_DNA"/>
</dbReference>
<accession>A0ABD5YQ95</accession>
<gene>
    <name evidence="3" type="ORF">ACFQL7_12635</name>
</gene>
<proteinExistence type="predicted"/>
<keyword evidence="1" id="KW-0472">Membrane</keyword>
<feature type="transmembrane region" description="Helical" evidence="1">
    <location>
        <begin position="30"/>
        <end position="50"/>
    </location>
</feature>
<dbReference type="AlphaFoldDB" id="A0ABD5YQ95"/>
<keyword evidence="1" id="KW-0812">Transmembrane</keyword>
<dbReference type="Pfam" id="PF03703">
    <property type="entry name" value="bPH_2"/>
    <property type="match status" value="1"/>
</dbReference>
<dbReference type="GeneID" id="76200234"/>
<name>A0ABD5YQ95_9EURY</name>
<feature type="transmembrane region" description="Helical" evidence="1">
    <location>
        <begin position="57"/>
        <end position="75"/>
    </location>
</feature>
<dbReference type="PANTHER" id="PTHR37938">
    <property type="entry name" value="BLL0215 PROTEIN"/>
    <property type="match status" value="1"/>
</dbReference>
<evidence type="ECO:0000313" key="3">
    <source>
        <dbReference type="EMBL" id="MFC7190602.1"/>
    </source>
</evidence>
<dbReference type="InterPro" id="IPR005182">
    <property type="entry name" value="YdbS-like_PH"/>
</dbReference>
<evidence type="ECO:0000259" key="2">
    <source>
        <dbReference type="Pfam" id="PF03703"/>
    </source>
</evidence>
<dbReference type="Proteomes" id="UP001596417">
    <property type="component" value="Unassembled WGS sequence"/>
</dbReference>
<feature type="domain" description="YdbS-like PH" evidence="2">
    <location>
        <begin position="79"/>
        <end position="150"/>
    </location>
</feature>
<keyword evidence="1" id="KW-1133">Transmembrane helix</keyword>
<evidence type="ECO:0000313" key="4">
    <source>
        <dbReference type="Proteomes" id="UP001596417"/>
    </source>
</evidence>
<dbReference type="RefSeq" id="WP_248907666.1">
    <property type="nucleotide sequence ID" value="NZ_CP109979.1"/>
</dbReference>
<evidence type="ECO:0000256" key="1">
    <source>
        <dbReference type="SAM" id="Phobius"/>
    </source>
</evidence>
<protein>
    <submittedName>
        <fullName evidence="3">PH domain-containing protein</fullName>
    </submittedName>
</protein>
<organism evidence="3 4">
    <name type="scientific">Halocatena marina</name>
    <dbReference type="NCBI Taxonomy" id="2934937"/>
    <lineage>
        <taxon>Archaea</taxon>
        <taxon>Methanobacteriati</taxon>
        <taxon>Methanobacteriota</taxon>
        <taxon>Stenosarchaea group</taxon>
        <taxon>Halobacteria</taxon>
        <taxon>Halobacteriales</taxon>
        <taxon>Natronomonadaceae</taxon>
        <taxon>Halocatena</taxon>
    </lineage>
</organism>
<dbReference type="PANTHER" id="PTHR37938:SF1">
    <property type="entry name" value="BLL0215 PROTEIN"/>
    <property type="match status" value="1"/>
</dbReference>
<comment type="caution">
    <text evidence="3">The sequence shown here is derived from an EMBL/GenBank/DDBJ whole genome shotgun (WGS) entry which is preliminary data.</text>
</comment>
<keyword evidence="4" id="KW-1185">Reference proteome</keyword>
<reference evidence="3 4" key="1">
    <citation type="journal article" date="2019" name="Int. J. Syst. Evol. Microbiol.">
        <title>The Global Catalogue of Microorganisms (GCM) 10K type strain sequencing project: providing services to taxonomists for standard genome sequencing and annotation.</title>
        <authorList>
            <consortium name="The Broad Institute Genomics Platform"/>
            <consortium name="The Broad Institute Genome Sequencing Center for Infectious Disease"/>
            <person name="Wu L."/>
            <person name="Ma J."/>
        </authorList>
    </citation>
    <scope>NUCLEOTIDE SEQUENCE [LARGE SCALE GENOMIC DNA]</scope>
    <source>
        <strain evidence="3 4">RDMS1</strain>
    </source>
</reference>